<keyword evidence="5 11" id="KW-0812">Transmembrane</keyword>
<keyword evidence="10 11" id="KW-0472">Membrane</keyword>
<dbReference type="InterPro" id="IPR041489">
    <property type="entry name" value="PDZ_6"/>
</dbReference>
<evidence type="ECO:0000313" key="14">
    <source>
        <dbReference type="Proteomes" id="UP000093336"/>
    </source>
</evidence>
<evidence type="ECO:0000256" key="9">
    <source>
        <dbReference type="ARBA" id="ARBA00023049"/>
    </source>
</evidence>
<dbReference type="SMART" id="SM00228">
    <property type="entry name" value="PDZ"/>
    <property type="match status" value="2"/>
</dbReference>
<feature type="transmembrane region" description="Helical" evidence="11">
    <location>
        <begin position="91"/>
        <end position="117"/>
    </location>
</feature>
<keyword evidence="7 11" id="KW-0862">Zinc</keyword>
<keyword evidence="11" id="KW-0479">Metal-binding</keyword>
<comment type="subcellular location">
    <subcellularLocation>
        <location evidence="2">Membrane</location>
        <topology evidence="2">Multi-pass membrane protein</topology>
    </subcellularLocation>
</comment>
<evidence type="ECO:0000256" key="11">
    <source>
        <dbReference type="RuleBase" id="RU362031"/>
    </source>
</evidence>
<dbReference type="NCBIfam" id="TIGR00054">
    <property type="entry name" value="RIP metalloprotease RseP"/>
    <property type="match status" value="1"/>
</dbReference>
<evidence type="ECO:0000256" key="4">
    <source>
        <dbReference type="ARBA" id="ARBA00022670"/>
    </source>
</evidence>
<dbReference type="Pfam" id="PF02163">
    <property type="entry name" value="Peptidase_M50"/>
    <property type="match status" value="1"/>
</dbReference>
<evidence type="ECO:0000256" key="10">
    <source>
        <dbReference type="ARBA" id="ARBA00023136"/>
    </source>
</evidence>
<evidence type="ECO:0000256" key="5">
    <source>
        <dbReference type="ARBA" id="ARBA00022692"/>
    </source>
</evidence>
<dbReference type="EC" id="3.4.24.-" evidence="11"/>
<evidence type="ECO:0000256" key="2">
    <source>
        <dbReference type="ARBA" id="ARBA00004141"/>
    </source>
</evidence>
<dbReference type="PANTHER" id="PTHR42837:SF2">
    <property type="entry name" value="MEMBRANE METALLOPROTEASE ARASP2, CHLOROPLASTIC-RELATED"/>
    <property type="match status" value="1"/>
</dbReference>
<keyword evidence="4" id="KW-0645">Protease</keyword>
<proteinExistence type="inferred from homology"/>
<dbReference type="InterPro" id="IPR001478">
    <property type="entry name" value="PDZ"/>
</dbReference>
<dbReference type="RefSeq" id="WP_065621255.1">
    <property type="nucleotide sequence ID" value="NZ_LYOZ01000052.1"/>
</dbReference>
<dbReference type="InterPro" id="IPR004387">
    <property type="entry name" value="Pept_M50_Zn"/>
</dbReference>
<dbReference type="CDD" id="cd23081">
    <property type="entry name" value="cpPDZ_EcRseP-like"/>
    <property type="match status" value="1"/>
</dbReference>
<evidence type="ECO:0000256" key="6">
    <source>
        <dbReference type="ARBA" id="ARBA00022801"/>
    </source>
</evidence>
<feature type="transmembrane region" description="Helical" evidence="11">
    <location>
        <begin position="374"/>
        <end position="396"/>
    </location>
</feature>
<dbReference type="EMBL" id="LYOZ01000052">
    <property type="protein sequence ID" value="OCH97075.1"/>
    <property type="molecule type" value="Genomic_DNA"/>
</dbReference>
<organism evidence="13 14">
    <name type="scientific">Legionella jamestowniensis</name>
    <dbReference type="NCBI Taxonomy" id="455"/>
    <lineage>
        <taxon>Bacteria</taxon>
        <taxon>Pseudomonadati</taxon>
        <taxon>Pseudomonadota</taxon>
        <taxon>Gammaproteobacteria</taxon>
        <taxon>Legionellales</taxon>
        <taxon>Legionellaceae</taxon>
        <taxon>Legionella</taxon>
    </lineage>
</organism>
<keyword evidence="9 11" id="KW-0482">Metalloprotease</keyword>
<keyword evidence="6 11" id="KW-0378">Hydrolase</keyword>
<dbReference type="Proteomes" id="UP000093336">
    <property type="component" value="Unassembled WGS sequence"/>
</dbReference>
<keyword evidence="14" id="KW-1185">Reference proteome</keyword>
<dbReference type="Gene3D" id="2.30.42.10">
    <property type="match status" value="2"/>
</dbReference>
<gene>
    <name evidence="13" type="ORF">A8135_05435</name>
</gene>
<comment type="caution">
    <text evidence="13">The sequence shown here is derived from an EMBL/GenBank/DDBJ whole genome shotgun (WGS) entry which is preliminary data.</text>
</comment>
<name>A0ABX2XR39_9GAMM</name>
<dbReference type="InterPro" id="IPR008915">
    <property type="entry name" value="Peptidase_M50"/>
</dbReference>
<evidence type="ECO:0000256" key="3">
    <source>
        <dbReference type="ARBA" id="ARBA00007931"/>
    </source>
</evidence>
<dbReference type="InterPro" id="IPR036034">
    <property type="entry name" value="PDZ_sf"/>
</dbReference>
<feature type="domain" description="PDZ" evidence="12">
    <location>
        <begin position="112"/>
        <end position="184"/>
    </location>
</feature>
<evidence type="ECO:0000256" key="1">
    <source>
        <dbReference type="ARBA" id="ARBA00001947"/>
    </source>
</evidence>
<evidence type="ECO:0000259" key="12">
    <source>
        <dbReference type="SMART" id="SM00228"/>
    </source>
</evidence>
<dbReference type="PANTHER" id="PTHR42837">
    <property type="entry name" value="REGULATOR OF SIGMA-E PROTEASE RSEP"/>
    <property type="match status" value="1"/>
</dbReference>
<feature type="domain" description="PDZ" evidence="12">
    <location>
        <begin position="209"/>
        <end position="278"/>
    </location>
</feature>
<protein>
    <recommendedName>
        <fullName evidence="11">Zinc metalloprotease</fullName>
        <ecNumber evidence="11">3.4.24.-</ecNumber>
    </recommendedName>
</protein>
<dbReference type="SUPFAM" id="SSF50156">
    <property type="entry name" value="PDZ domain-like"/>
    <property type="match status" value="2"/>
</dbReference>
<comment type="similarity">
    <text evidence="3 11">Belongs to the peptidase M50B family.</text>
</comment>
<reference evidence="13 14" key="1">
    <citation type="submission" date="2016-05" db="EMBL/GenBank/DDBJ databases">
        <authorList>
            <person name="Prochazka B."/>
            <person name="Indra A."/>
            <person name="Hasenberger P."/>
            <person name="Blaschitz M."/>
            <person name="Wagner L."/>
            <person name="Wewalka G."/>
            <person name="Sorschag S."/>
            <person name="Schmid D."/>
            <person name="Ruppitsch W."/>
        </authorList>
    </citation>
    <scope>NUCLEOTIDE SEQUENCE [LARGE SCALE GENOMIC DNA]</scope>
    <source>
        <strain evidence="13 14">974010_12</strain>
    </source>
</reference>
<evidence type="ECO:0000256" key="7">
    <source>
        <dbReference type="ARBA" id="ARBA00022833"/>
    </source>
</evidence>
<dbReference type="GO" id="GO:0008237">
    <property type="term" value="F:metallopeptidase activity"/>
    <property type="evidence" value="ECO:0007669"/>
    <property type="project" value="UniProtKB-KW"/>
</dbReference>
<feature type="transmembrane region" description="Helical" evidence="11">
    <location>
        <begin position="424"/>
        <end position="442"/>
    </location>
</feature>
<dbReference type="Pfam" id="PF17820">
    <property type="entry name" value="PDZ_6"/>
    <property type="match status" value="1"/>
</dbReference>
<keyword evidence="8 11" id="KW-1133">Transmembrane helix</keyword>
<dbReference type="CDD" id="cd06163">
    <property type="entry name" value="S2P-M50_PDZ_RseP-like"/>
    <property type="match status" value="1"/>
</dbReference>
<evidence type="ECO:0000256" key="8">
    <source>
        <dbReference type="ARBA" id="ARBA00022989"/>
    </source>
</evidence>
<accession>A0ABX2XR39</accession>
<comment type="cofactor">
    <cofactor evidence="1 11">
        <name>Zn(2+)</name>
        <dbReference type="ChEBI" id="CHEBI:29105"/>
    </cofactor>
</comment>
<evidence type="ECO:0000313" key="13">
    <source>
        <dbReference type="EMBL" id="OCH97075.1"/>
    </source>
</evidence>
<sequence>MIATLFYFFLALLVLITVHEYGHFIVARLCGVKVLRFSFGFGKVLARWHDKQGTEYAWSLFPLGGYVKMLDESEGEVPASERHLAFNNKSVWARIAIVVAGPFFNFLLAFLALWLVLVIGIHSLAPMIEEVKPNSIAAMAGLKAKQEIVMLNDKEIDSWRDFQFALMPLIGSNEAINITVKSLGDGKYTSLVLPLDSWKLDAKNPDPLGSLGIVPFIPTIPPIIGEVVEGSPAGIAGLQPGDIVKKLNNKPLNDWLDLVSYVREHPNTALSLSVLRQGKMHDFFIRTGAKDVNNSKEGFLGVRSQKVDWPSQWLRVEREGPLEALGTAFVQTVELTGATFSLIGRFATGKLGIKSISGPVGIAQGAGESARSGLAYYLSFLAIVSISLGVLNLLPIPMLDGGHLLYYLIEIVRGRPLSEEIRSFGIYLGLVFLVALTILALSNDLSRLIS</sequence>